<dbReference type="EMBL" id="JAUIRO010000004">
    <property type="protein sequence ID" value="KAK0717893.1"/>
    <property type="molecule type" value="Genomic_DNA"/>
</dbReference>
<dbReference type="Proteomes" id="UP001172101">
    <property type="component" value="Unassembled WGS sequence"/>
</dbReference>
<dbReference type="PANTHER" id="PTHR38117">
    <property type="entry name" value="NACHT AND WD40 DOMAIN PROTEIN"/>
    <property type="match status" value="1"/>
</dbReference>
<evidence type="ECO:0000259" key="1">
    <source>
        <dbReference type="Pfam" id="PF23155"/>
    </source>
</evidence>
<proteinExistence type="predicted"/>
<dbReference type="GeneID" id="85327187"/>
<accession>A0AA40AL74</accession>
<dbReference type="RefSeq" id="XP_060296686.1">
    <property type="nucleotide sequence ID" value="XM_060443917.1"/>
</dbReference>
<sequence length="206" mass="23172">MPQSIRESAFTVIIRVSLPAWLPPEAVVSALHAHEPLIGANPYTVSYERRDFRPEEVAGDTLFHRDGPELSAFVVRDRIPIIPGAGSWASKGIEIPCVFQSFTRGVRCRADSQGVKVRSSYEVRLRGEVWGGALARPGEGNYELVEIASIECGSIIRPFVRRSFSSAHQEILQRVVDEVARNGWFKRLGGPRFTRRWQHREVVSHV</sequence>
<dbReference type="PANTHER" id="PTHR38117:SF1">
    <property type="entry name" value="DUF3074 DOMAIN-CONTAINING PROTEIN"/>
    <property type="match status" value="1"/>
</dbReference>
<keyword evidence="3" id="KW-1185">Reference proteome</keyword>
<gene>
    <name evidence="2" type="ORF">B0T26DRAFT_741053</name>
</gene>
<name>A0AA40AL74_9PEZI</name>
<protein>
    <recommendedName>
        <fullName evidence="1">DUF7053 domain-containing protein</fullName>
    </recommendedName>
</protein>
<organism evidence="2 3">
    <name type="scientific">Lasiosphaeria miniovina</name>
    <dbReference type="NCBI Taxonomy" id="1954250"/>
    <lineage>
        <taxon>Eukaryota</taxon>
        <taxon>Fungi</taxon>
        <taxon>Dikarya</taxon>
        <taxon>Ascomycota</taxon>
        <taxon>Pezizomycotina</taxon>
        <taxon>Sordariomycetes</taxon>
        <taxon>Sordariomycetidae</taxon>
        <taxon>Sordariales</taxon>
        <taxon>Lasiosphaeriaceae</taxon>
        <taxon>Lasiosphaeria</taxon>
    </lineage>
</organism>
<evidence type="ECO:0000313" key="3">
    <source>
        <dbReference type="Proteomes" id="UP001172101"/>
    </source>
</evidence>
<dbReference type="Pfam" id="PF23155">
    <property type="entry name" value="DUF7053"/>
    <property type="match status" value="1"/>
</dbReference>
<dbReference type="AlphaFoldDB" id="A0AA40AL74"/>
<comment type="caution">
    <text evidence="2">The sequence shown here is derived from an EMBL/GenBank/DDBJ whole genome shotgun (WGS) entry which is preliminary data.</text>
</comment>
<feature type="domain" description="DUF7053" evidence="1">
    <location>
        <begin position="11"/>
        <end position="179"/>
    </location>
</feature>
<reference evidence="2" key="1">
    <citation type="submission" date="2023-06" db="EMBL/GenBank/DDBJ databases">
        <title>Genome-scale phylogeny and comparative genomics of the fungal order Sordariales.</title>
        <authorList>
            <consortium name="Lawrence Berkeley National Laboratory"/>
            <person name="Hensen N."/>
            <person name="Bonometti L."/>
            <person name="Westerberg I."/>
            <person name="Brannstrom I.O."/>
            <person name="Guillou S."/>
            <person name="Cros-Aarteil S."/>
            <person name="Calhoun S."/>
            <person name="Haridas S."/>
            <person name="Kuo A."/>
            <person name="Mondo S."/>
            <person name="Pangilinan J."/>
            <person name="Riley R."/>
            <person name="LaButti K."/>
            <person name="Andreopoulos B."/>
            <person name="Lipzen A."/>
            <person name="Chen C."/>
            <person name="Yanf M."/>
            <person name="Daum C."/>
            <person name="Ng V."/>
            <person name="Clum A."/>
            <person name="Steindorff A."/>
            <person name="Ohm R."/>
            <person name="Martin F."/>
            <person name="Silar P."/>
            <person name="Natvig D."/>
            <person name="Lalanne C."/>
            <person name="Gautier V."/>
            <person name="Ament-velasquez S.L."/>
            <person name="Kruys A."/>
            <person name="Hutchinson M.I."/>
            <person name="Powell A.J."/>
            <person name="Barry K."/>
            <person name="Miller A.N."/>
            <person name="Grigoriev I.V."/>
            <person name="Debuchy R."/>
            <person name="Gladieux P."/>
            <person name="Thoren M.H."/>
            <person name="Johannesson H."/>
        </authorList>
    </citation>
    <scope>NUCLEOTIDE SEQUENCE</scope>
    <source>
        <strain evidence="2">SMH2392-1A</strain>
    </source>
</reference>
<dbReference type="InterPro" id="IPR055481">
    <property type="entry name" value="DUF7053"/>
</dbReference>
<evidence type="ECO:0000313" key="2">
    <source>
        <dbReference type="EMBL" id="KAK0717893.1"/>
    </source>
</evidence>